<evidence type="ECO:0000259" key="11">
    <source>
        <dbReference type="PROSITE" id="PS51278"/>
    </source>
</evidence>
<keyword evidence="13" id="KW-1185">Reference proteome</keyword>
<protein>
    <recommendedName>
        <fullName evidence="3">asparagine synthase (glutamine-hydrolyzing)</fullName>
        <ecNumber evidence="3">6.3.5.4</ecNumber>
    </recommendedName>
</protein>
<dbReference type="InterPro" id="IPR006426">
    <property type="entry name" value="Asn_synth_AEB"/>
</dbReference>
<dbReference type="InterPro" id="IPR014729">
    <property type="entry name" value="Rossmann-like_a/b/a_fold"/>
</dbReference>
<dbReference type="PROSITE" id="PS51278">
    <property type="entry name" value="GATASE_TYPE_2"/>
    <property type="match status" value="1"/>
</dbReference>
<dbReference type="NCBIfam" id="TIGR01536">
    <property type="entry name" value="asn_synth_AEB"/>
    <property type="match status" value="1"/>
</dbReference>
<dbReference type="Gene3D" id="3.60.20.10">
    <property type="entry name" value="Glutamine Phosphoribosylpyrophosphate, subunit 1, domain 1"/>
    <property type="match status" value="1"/>
</dbReference>
<dbReference type="Pfam" id="PF00733">
    <property type="entry name" value="Asn_synthase"/>
    <property type="match status" value="1"/>
</dbReference>
<feature type="site" description="Important for beta-aspartyl-AMP intermediate formation" evidence="10">
    <location>
        <position position="367"/>
    </location>
</feature>
<dbReference type="Gene3D" id="3.40.50.620">
    <property type="entry name" value="HUPs"/>
    <property type="match status" value="2"/>
</dbReference>
<dbReference type="EMBL" id="FZOQ01000005">
    <property type="protein sequence ID" value="SNS38788.1"/>
    <property type="molecule type" value="Genomic_DNA"/>
</dbReference>
<evidence type="ECO:0000256" key="6">
    <source>
        <dbReference type="ARBA" id="ARBA00022962"/>
    </source>
</evidence>
<comment type="similarity">
    <text evidence="2">Belongs to the asparagine synthetase family.</text>
</comment>
<dbReference type="InterPro" id="IPR033738">
    <property type="entry name" value="AsnB_N"/>
</dbReference>
<dbReference type="InterPro" id="IPR051786">
    <property type="entry name" value="ASN_synthetase/amidase"/>
</dbReference>
<dbReference type="InterPro" id="IPR017932">
    <property type="entry name" value="GATase_2_dom"/>
</dbReference>
<keyword evidence="8" id="KW-0028">Amino-acid biosynthesis</keyword>
<dbReference type="InterPro" id="IPR001962">
    <property type="entry name" value="Asn_synthase"/>
</dbReference>
<feature type="binding site" evidence="9">
    <location>
        <position position="291"/>
    </location>
    <ligand>
        <name>ATP</name>
        <dbReference type="ChEBI" id="CHEBI:30616"/>
    </ligand>
</feature>
<dbReference type="GO" id="GO:0005829">
    <property type="term" value="C:cytosol"/>
    <property type="evidence" value="ECO:0007669"/>
    <property type="project" value="TreeGrafter"/>
</dbReference>
<evidence type="ECO:0000256" key="1">
    <source>
        <dbReference type="ARBA" id="ARBA00005187"/>
    </source>
</evidence>
<dbReference type="GO" id="GO:0005524">
    <property type="term" value="F:ATP binding"/>
    <property type="evidence" value="ECO:0007669"/>
    <property type="project" value="UniProtKB-KW"/>
</dbReference>
<dbReference type="CDD" id="cd00712">
    <property type="entry name" value="AsnB"/>
    <property type="match status" value="1"/>
</dbReference>
<dbReference type="GO" id="GO:0006529">
    <property type="term" value="P:asparagine biosynthetic process"/>
    <property type="evidence" value="ECO:0007669"/>
    <property type="project" value="UniProtKB-KW"/>
</dbReference>
<organism evidence="12 13">
    <name type="scientific">Pontibacter ummariensis</name>
    <dbReference type="NCBI Taxonomy" id="1610492"/>
    <lineage>
        <taxon>Bacteria</taxon>
        <taxon>Pseudomonadati</taxon>
        <taxon>Bacteroidota</taxon>
        <taxon>Cytophagia</taxon>
        <taxon>Cytophagales</taxon>
        <taxon>Hymenobacteraceae</taxon>
        <taxon>Pontibacter</taxon>
    </lineage>
</organism>
<evidence type="ECO:0000256" key="3">
    <source>
        <dbReference type="ARBA" id="ARBA00012737"/>
    </source>
</evidence>
<reference evidence="13" key="1">
    <citation type="submission" date="2017-06" db="EMBL/GenBank/DDBJ databases">
        <authorList>
            <person name="Varghese N."/>
            <person name="Submissions S."/>
        </authorList>
    </citation>
    <scope>NUCLEOTIDE SEQUENCE [LARGE SCALE GENOMIC DNA]</scope>
    <source>
        <strain evidence="13">NKM1</strain>
    </source>
</reference>
<keyword evidence="4 9" id="KW-0547">Nucleotide-binding</keyword>
<evidence type="ECO:0000256" key="5">
    <source>
        <dbReference type="ARBA" id="ARBA00022840"/>
    </source>
</evidence>
<dbReference type="PANTHER" id="PTHR43284">
    <property type="entry name" value="ASPARAGINE SYNTHETASE (GLUTAMINE-HYDROLYZING)"/>
    <property type="match status" value="1"/>
</dbReference>
<feature type="active site" description="For GATase activity" evidence="8">
    <location>
        <position position="2"/>
    </location>
</feature>
<dbReference type="EC" id="6.3.5.4" evidence="3"/>
<dbReference type="SUPFAM" id="SSF52402">
    <property type="entry name" value="Adenine nucleotide alpha hydrolases-like"/>
    <property type="match status" value="1"/>
</dbReference>
<evidence type="ECO:0000256" key="8">
    <source>
        <dbReference type="PIRSR" id="PIRSR001589-1"/>
    </source>
</evidence>
<feature type="domain" description="Glutamine amidotransferase type-2" evidence="11">
    <location>
        <begin position="2"/>
        <end position="213"/>
    </location>
</feature>
<dbReference type="AlphaFoldDB" id="A0A239E3B9"/>
<keyword evidence="6 8" id="KW-0315">Glutamine amidotransferase</keyword>
<accession>A0A239E3B9</accession>
<dbReference type="PANTHER" id="PTHR43284:SF1">
    <property type="entry name" value="ASPARAGINE SYNTHETASE"/>
    <property type="match status" value="1"/>
</dbReference>
<evidence type="ECO:0000256" key="4">
    <source>
        <dbReference type="ARBA" id="ARBA00022741"/>
    </source>
</evidence>
<evidence type="ECO:0000256" key="2">
    <source>
        <dbReference type="ARBA" id="ARBA00005752"/>
    </source>
</evidence>
<sequence length="635" mass="71558">MCGITGVYAFTENGRVALNRLQGAVASLRHRGPDAGGVYLHGRVGLGNRRLSIIAPGEQANQPLTSDDGRYTVVFNGEIFNYKQLRAELASKGYTLSTASDTEVLLRLYERERQECLKKLKGFFAVAIYDKAEDSLFVARDRFGEKPLLYYKDANAFLFGSEMVALLELGVPQELDYASLYQYLQLTYTPAPATMLKHVKKLLPGQALYIRGGRVQESVWYRLSFDGEKAAQNPMPFKLQQEKLRQLLQQAVADRMVADVPVGAFLSGGLDSSIVVALAASQASSLKTFSVGFPEQPRFDETAYARLVAEKYKTEHTELLLSNQDLYQHLHDMLNSLSEPLADSSALAVYALSKRASQDVKVVLSGDGADELFAGYNKHRAEYRASQGGFAVGAVTKLQPLWEVLPKSRSSFTANKVRQLQRFAAGARLSPEDRYWLWASWLQEEQALALLKPEHRTAAQNRLYHARKSRLLNCISRNHYDMNNVLCADWHMVLANDMLAKVDLMGMAHGVEVRSPYLDNRLVKFAFSLPVASKIDEHAQKRILRETFKHLLPEELWKRGKQGFEVPLLSFLRSEGRSRVNECLSDAFIIEQGIFEVQQTRLIRQALELGKGLTTQTSAWSLLVFQHWWKHSSLK</sequence>
<dbReference type="InterPro" id="IPR029055">
    <property type="entry name" value="Ntn_hydrolases_N"/>
</dbReference>
<keyword evidence="5 9" id="KW-0067">ATP-binding</keyword>
<comment type="pathway">
    <text evidence="1">Amino-acid biosynthesis; L-asparagine biosynthesis; L-asparagine from L-aspartate (L-Gln route): step 1/1.</text>
</comment>
<dbReference type="GO" id="GO:0004066">
    <property type="term" value="F:asparagine synthase (glutamine-hydrolyzing) activity"/>
    <property type="evidence" value="ECO:0007669"/>
    <property type="project" value="UniProtKB-EC"/>
</dbReference>
<evidence type="ECO:0000256" key="9">
    <source>
        <dbReference type="PIRSR" id="PIRSR001589-2"/>
    </source>
</evidence>
<gene>
    <name evidence="12" type="ORF">SAMN06296052_105249</name>
</gene>
<feature type="binding site" evidence="9">
    <location>
        <begin position="365"/>
        <end position="366"/>
    </location>
    <ligand>
        <name>ATP</name>
        <dbReference type="ChEBI" id="CHEBI:30616"/>
    </ligand>
</feature>
<dbReference type="Proteomes" id="UP000198432">
    <property type="component" value="Unassembled WGS sequence"/>
</dbReference>
<comment type="catalytic activity">
    <reaction evidence="7">
        <text>L-aspartate + L-glutamine + ATP + H2O = L-asparagine + L-glutamate + AMP + diphosphate + H(+)</text>
        <dbReference type="Rhea" id="RHEA:12228"/>
        <dbReference type="ChEBI" id="CHEBI:15377"/>
        <dbReference type="ChEBI" id="CHEBI:15378"/>
        <dbReference type="ChEBI" id="CHEBI:29985"/>
        <dbReference type="ChEBI" id="CHEBI:29991"/>
        <dbReference type="ChEBI" id="CHEBI:30616"/>
        <dbReference type="ChEBI" id="CHEBI:33019"/>
        <dbReference type="ChEBI" id="CHEBI:58048"/>
        <dbReference type="ChEBI" id="CHEBI:58359"/>
        <dbReference type="ChEBI" id="CHEBI:456215"/>
        <dbReference type="EC" id="6.3.5.4"/>
    </reaction>
</comment>
<name>A0A239E3B9_9BACT</name>
<dbReference type="CDD" id="cd01991">
    <property type="entry name" value="Asn_synthase_B_C"/>
    <property type="match status" value="1"/>
</dbReference>
<keyword evidence="8" id="KW-0061">Asparagine biosynthesis</keyword>
<dbReference type="SUPFAM" id="SSF56235">
    <property type="entry name" value="N-terminal nucleophile aminohydrolases (Ntn hydrolases)"/>
    <property type="match status" value="1"/>
</dbReference>
<dbReference type="PIRSF" id="PIRSF001589">
    <property type="entry name" value="Asn_synthetase_glu-h"/>
    <property type="match status" value="1"/>
</dbReference>
<evidence type="ECO:0000313" key="13">
    <source>
        <dbReference type="Proteomes" id="UP000198432"/>
    </source>
</evidence>
<feature type="binding site" evidence="9">
    <location>
        <position position="101"/>
    </location>
    <ligand>
        <name>L-glutamine</name>
        <dbReference type="ChEBI" id="CHEBI:58359"/>
    </ligand>
</feature>
<evidence type="ECO:0000256" key="7">
    <source>
        <dbReference type="ARBA" id="ARBA00048741"/>
    </source>
</evidence>
<dbReference type="Pfam" id="PF13537">
    <property type="entry name" value="GATase_7"/>
    <property type="match status" value="1"/>
</dbReference>
<proteinExistence type="inferred from homology"/>
<evidence type="ECO:0000256" key="10">
    <source>
        <dbReference type="PIRSR" id="PIRSR001589-3"/>
    </source>
</evidence>
<evidence type="ECO:0000313" key="12">
    <source>
        <dbReference type="EMBL" id="SNS38788.1"/>
    </source>
</evidence>